<dbReference type="Gene3D" id="2.30.30.90">
    <property type="match status" value="1"/>
</dbReference>
<dbReference type="RefSeq" id="WP_147121172.1">
    <property type="nucleotide sequence ID" value="NZ_VOPY01000001.1"/>
</dbReference>
<gene>
    <name evidence="3" type="ORF">FSZ31_00785</name>
</gene>
<evidence type="ECO:0000313" key="4">
    <source>
        <dbReference type="Proteomes" id="UP000321129"/>
    </source>
</evidence>
<dbReference type="AlphaFoldDB" id="A0A5C6UQN4"/>
<proteinExistence type="predicted"/>
<dbReference type="GO" id="GO:0046914">
    <property type="term" value="F:transition metal ion binding"/>
    <property type="evidence" value="ECO:0007669"/>
    <property type="project" value="InterPro"/>
</dbReference>
<dbReference type="Pfam" id="PF04023">
    <property type="entry name" value="FeoA"/>
    <property type="match status" value="1"/>
</dbReference>
<protein>
    <submittedName>
        <fullName evidence="3">Ferrous iron transport protein A</fullName>
    </submittedName>
</protein>
<evidence type="ECO:0000259" key="2">
    <source>
        <dbReference type="SMART" id="SM00899"/>
    </source>
</evidence>
<keyword evidence="1" id="KW-0408">Iron</keyword>
<dbReference type="EMBL" id="VOPY01000001">
    <property type="protein sequence ID" value="TXC73335.1"/>
    <property type="molecule type" value="Genomic_DNA"/>
</dbReference>
<evidence type="ECO:0000313" key="3">
    <source>
        <dbReference type="EMBL" id="TXC73335.1"/>
    </source>
</evidence>
<comment type="caution">
    <text evidence="3">The sequence shown here is derived from an EMBL/GenBank/DDBJ whole genome shotgun (WGS) entry which is preliminary data.</text>
</comment>
<dbReference type="SMART" id="SM00899">
    <property type="entry name" value="FeoA"/>
    <property type="match status" value="1"/>
</dbReference>
<keyword evidence="4" id="KW-1185">Reference proteome</keyword>
<sequence>MYSLLANLRPGARGHVAAVDWDRMSLPEGRRLRELGLIEGANVELLHRGSLFLKDPLAVRVGRTTIIIRLAHAAAISIAEGAAA</sequence>
<dbReference type="InterPro" id="IPR008988">
    <property type="entry name" value="Transcriptional_repressor_C"/>
</dbReference>
<dbReference type="InterPro" id="IPR038157">
    <property type="entry name" value="FeoA_core_dom"/>
</dbReference>
<feature type="domain" description="Ferrous iron transporter FeoA-like" evidence="2">
    <location>
        <begin position="3"/>
        <end position="80"/>
    </location>
</feature>
<reference evidence="3 4" key="1">
    <citation type="submission" date="2019-08" db="EMBL/GenBank/DDBJ databases">
        <title>Sphingorhabdus soil sp. nov., isolated from arctic soil.</title>
        <authorList>
            <person name="Liu Y."/>
        </authorList>
    </citation>
    <scope>NUCLEOTIDE SEQUENCE [LARGE SCALE GENOMIC DNA]</scope>
    <source>
        <strain evidence="3 4">D-2Q-5-6</strain>
    </source>
</reference>
<name>A0A5C6UQN4_9SPHN</name>
<evidence type="ECO:0000256" key="1">
    <source>
        <dbReference type="ARBA" id="ARBA00023004"/>
    </source>
</evidence>
<accession>A0A5C6UQN4</accession>
<organism evidence="3 4">
    <name type="scientific">Flavisphingopyxis soli</name>
    <dbReference type="NCBI Taxonomy" id="2601267"/>
    <lineage>
        <taxon>Bacteria</taxon>
        <taxon>Pseudomonadati</taxon>
        <taxon>Pseudomonadota</taxon>
        <taxon>Alphaproteobacteria</taxon>
        <taxon>Sphingomonadales</taxon>
        <taxon>Sphingopyxidaceae</taxon>
        <taxon>Flavisphingopyxis</taxon>
    </lineage>
</organism>
<dbReference type="InterPro" id="IPR007167">
    <property type="entry name" value="Fe-transptr_FeoA-like"/>
</dbReference>
<dbReference type="SUPFAM" id="SSF50037">
    <property type="entry name" value="C-terminal domain of transcriptional repressors"/>
    <property type="match status" value="1"/>
</dbReference>
<dbReference type="Proteomes" id="UP000321129">
    <property type="component" value="Unassembled WGS sequence"/>
</dbReference>